<organism evidence="1 2">
    <name type="scientific">Sunxiuqinia elliptica</name>
    <dbReference type="NCBI Taxonomy" id="655355"/>
    <lineage>
        <taxon>Bacteria</taxon>
        <taxon>Pseudomonadati</taxon>
        <taxon>Bacteroidota</taxon>
        <taxon>Bacteroidia</taxon>
        <taxon>Marinilabiliales</taxon>
        <taxon>Prolixibacteraceae</taxon>
        <taxon>Sunxiuqinia</taxon>
    </lineage>
</organism>
<dbReference type="Proteomes" id="UP000198964">
    <property type="component" value="Unassembled WGS sequence"/>
</dbReference>
<dbReference type="AlphaFoldDB" id="A0A1I2GN86"/>
<proteinExistence type="predicted"/>
<protein>
    <submittedName>
        <fullName evidence="1">Uncharacterized protein</fullName>
    </submittedName>
</protein>
<gene>
    <name evidence="1" type="ORF">SAMN05216283_10335</name>
</gene>
<keyword evidence="2" id="KW-1185">Reference proteome</keyword>
<accession>A0A1I2GN86</accession>
<sequence length="158" mass="18615">MKAASVKEIRDELKIYTPEQLQELCLRLARFKKENKELLTYLLFEAGDEQAYIHGVQEEIDAGFAAINFRSIYLVKKSLRKILRDTNKYIRYSAVKTTEIDLLIYFCRKVRTSKIPLSKSLVLRNLYARQVAKIEKLLAKMHEDIQFDYEDDITFLKA</sequence>
<dbReference type="EMBL" id="FONW01000003">
    <property type="protein sequence ID" value="SFF18469.1"/>
    <property type="molecule type" value="Genomic_DNA"/>
</dbReference>
<reference evidence="1 2" key="1">
    <citation type="submission" date="2016-10" db="EMBL/GenBank/DDBJ databases">
        <authorList>
            <person name="de Groot N.N."/>
        </authorList>
    </citation>
    <scope>NUCLEOTIDE SEQUENCE [LARGE SCALE GENOMIC DNA]</scope>
    <source>
        <strain evidence="1 2">CGMCC 1.9156</strain>
    </source>
</reference>
<dbReference type="RefSeq" id="WP_093919471.1">
    <property type="nucleotide sequence ID" value="NZ_FONW01000003.1"/>
</dbReference>
<name>A0A1I2GN86_9BACT</name>
<dbReference type="STRING" id="655355.SAMN05216283_10335"/>
<evidence type="ECO:0000313" key="2">
    <source>
        <dbReference type="Proteomes" id="UP000198964"/>
    </source>
</evidence>
<evidence type="ECO:0000313" key="1">
    <source>
        <dbReference type="EMBL" id="SFF18469.1"/>
    </source>
</evidence>